<dbReference type="AlphaFoldDB" id="A0A2C9VWA6"/>
<dbReference type="Gramene" id="Manes.05G147800.9.v8.1">
    <property type="protein sequence ID" value="Manes.05G147800.9.v8.1.CDS"/>
    <property type="gene ID" value="Manes.05G147800.v8.1"/>
</dbReference>
<name>A0A2C9VWA6_MANES</name>
<organism evidence="2 3">
    <name type="scientific">Manihot esculenta</name>
    <name type="common">Cassava</name>
    <name type="synonym">Jatropha manihot</name>
    <dbReference type="NCBI Taxonomy" id="3983"/>
    <lineage>
        <taxon>Eukaryota</taxon>
        <taxon>Viridiplantae</taxon>
        <taxon>Streptophyta</taxon>
        <taxon>Embryophyta</taxon>
        <taxon>Tracheophyta</taxon>
        <taxon>Spermatophyta</taxon>
        <taxon>Magnoliopsida</taxon>
        <taxon>eudicotyledons</taxon>
        <taxon>Gunneridae</taxon>
        <taxon>Pentapetalae</taxon>
        <taxon>rosids</taxon>
        <taxon>fabids</taxon>
        <taxon>Malpighiales</taxon>
        <taxon>Euphorbiaceae</taxon>
        <taxon>Crotonoideae</taxon>
        <taxon>Manihoteae</taxon>
        <taxon>Manihot</taxon>
    </lineage>
</organism>
<dbReference type="OrthoDB" id="778649at2759"/>
<dbReference type="Proteomes" id="UP000091857">
    <property type="component" value="Chromosome 5"/>
</dbReference>
<dbReference type="PANTHER" id="PTHR34792">
    <property type="entry name" value="OS02G0121500 PROTEIN"/>
    <property type="match status" value="1"/>
</dbReference>
<evidence type="ECO:0000313" key="2">
    <source>
        <dbReference type="EMBL" id="OAY50585.1"/>
    </source>
</evidence>
<gene>
    <name evidence="2" type="ORF">MANES_05G147800v8</name>
</gene>
<dbReference type="Gramene" id="Manes.05G147800.10.v8.1">
    <property type="protein sequence ID" value="Manes.05G147800.10.v8.1.CDS"/>
    <property type="gene ID" value="Manes.05G147800.v8.1"/>
</dbReference>
<dbReference type="Gramene" id="Manes.05G147800.4.v8.1">
    <property type="protein sequence ID" value="Manes.05G147800.4.v8.1.CDS"/>
    <property type="gene ID" value="Manes.05G147800.v8.1"/>
</dbReference>
<evidence type="ECO:0000256" key="1">
    <source>
        <dbReference type="SAM" id="MobiDB-lite"/>
    </source>
</evidence>
<sequence length="670" mass="72871">MGCNLADKGEALPSQAPSISGGGGGAAKRFKLPSKELFHGCNGVDHVSVPRKLRSAMKKRNLESLSPPFPDSKKLNHSTGGVESPKRVGLKKLKQNLKQGNPNWSLKQNAGGPITKDEEEVVETLYALAGMFPNIEHAGNNKLDTSPSALPEAVDRHPPKLEDSVAIEEDLNEICESRSDEAVNPASDIEKSTGETAKVYSMIGPSIQEPCNLSSSEKHHGENSFVAQVNLHKLVKHEEQKTPCNLFNPCFLPGPRQDTGELKQPAKPETSLIDGKTELALAPTTATGNQLDQYHTIGASKNNSPVLWPGLSSSKSHGVCHGPLSQSCAAKVPAWLGAQPGSFQNVSTGKVFKISTDRGSWKRCAAHVYIGHLIRALQIPRSKESLQRPLNQLRPHEILKQGVLRTINDFNGIRNDLNGITSIGTVVNAPVKNPNDGKNDIFQHLRPHQDRSQSALASQKQGFNFLSLSAGGGGMEPNNSFNGPGNGLEPFAQLQVPYHAQYPTLMPFSMSQTRYTPAYHDSPSTVAQQAQLQLIPHLTGPYCVPHASSKALTKQPQQQQQQLWAAQLGVQYGNTSAAMTQFPSWQNERQESPRLMPYIPPSLPSTSTLEVLGPKYPHITQQQQFTAVTLPQARMKRQDHHIPPVYEETGVGFRAGGGTLPLRLLCSEQL</sequence>
<dbReference type="EMBL" id="CM004391">
    <property type="protein sequence ID" value="OAY50585.1"/>
    <property type="molecule type" value="Genomic_DNA"/>
</dbReference>
<proteinExistence type="predicted"/>
<accession>A0A2C9VWA6</accession>
<evidence type="ECO:0000313" key="3">
    <source>
        <dbReference type="Proteomes" id="UP000091857"/>
    </source>
</evidence>
<protein>
    <submittedName>
        <fullName evidence="2">Uncharacterized protein</fullName>
    </submittedName>
</protein>
<feature type="region of interest" description="Disordered" evidence="1">
    <location>
        <begin position="60"/>
        <end position="85"/>
    </location>
</feature>
<comment type="caution">
    <text evidence="2">The sequence shown here is derived from an EMBL/GenBank/DDBJ whole genome shotgun (WGS) entry which is preliminary data.</text>
</comment>
<feature type="region of interest" description="Disordered" evidence="1">
    <location>
        <begin position="1"/>
        <end position="27"/>
    </location>
</feature>
<dbReference type="PANTHER" id="PTHR34792:SF1">
    <property type="entry name" value="OS02G0121500 PROTEIN"/>
    <property type="match status" value="1"/>
</dbReference>
<reference evidence="3" key="1">
    <citation type="journal article" date="2016" name="Nat. Biotechnol.">
        <title>Sequencing wild and cultivated cassava and related species reveals extensive interspecific hybridization and genetic diversity.</title>
        <authorList>
            <person name="Bredeson J.V."/>
            <person name="Lyons J.B."/>
            <person name="Prochnik S.E."/>
            <person name="Wu G.A."/>
            <person name="Ha C.M."/>
            <person name="Edsinger-Gonzales E."/>
            <person name="Grimwood J."/>
            <person name="Schmutz J."/>
            <person name="Rabbi I.Y."/>
            <person name="Egesi C."/>
            <person name="Nauluvula P."/>
            <person name="Lebot V."/>
            <person name="Ndunguru J."/>
            <person name="Mkamilo G."/>
            <person name="Bart R.S."/>
            <person name="Setter T.L."/>
            <person name="Gleadow R.M."/>
            <person name="Kulakow P."/>
            <person name="Ferguson M.E."/>
            <person name="Rounsley S."/>
            <person name="Rokhsar D.S."/>
        </authorList>
    </citation>
    <scope>NUCLEOTIDE SEQUENCE [LARGE SCALE GENOMIC DNA]</scope>
    <source>
        <strain evidence="3">cv. AM560-2</strain>
    </source>
</reference>
<keyword evidence="3" id="KW-1185">Reference proteome</keyword>
<dbReference type="InterPro" id="IPR040305">
    <property type="entry name" value="At1g75730-like"/>
</dbReference>